<evidence type="ECO:0000313" key="4">
    <source>
        <dbReference type="Proteomes" id="UP000298545"/>
    </source>
</evidence>
<protein>
    <submittedName>
        <fullName evidence="2">Uncharacterized protein</fullName>
    </submittedName>
</protein>
<organism evidence="2 4">
    <name type="scientific">Agrobacterium larrymoorei</name>
    <dbReference type="NCBI Taxonomy" id="160699"/>
    <lineage>
        <taxon>Bacteria</taxon>
        <taxon>Pseudomonadati</taxon>
        <taxon>Pseudomonadota</taxon>
        <taxon>Alphaproteobacteria</taxon>
        <taxon>Hyphomicrobiales</taxon>
        <taxon>Rhizobiaceae</taxon>
        <taxon>Rhizobium/Agrobacterium group</taxon>
        <taxon>Agrobacterium</taxon>
    </lineage>
</organism>
<proteinExistence type="predicted"/>
<dbReference type="KEGG" id="alf:CFBP5473_05620"/>
<dbReference type="EMBL" id="CP039691">
    <property type="protein sequence ID" value="QCI97446.1"/>
    <property type="molecule type" value="Genomic_DNA"/>
</dbReference>
<dbReference type="RefSeq" id="WP_027674399.1">
    <property type="nucleotide sequence ID" value="NZ_CP039691.1"/>
</dbReference>
<dbReference type="Proteomes" id="UP000298545">
    <property type="component" value="Chromosome circular"/>
</dbReference>
<sequence length="169" mass="18688">MDSQFGSVRSPEKIDKWEEGRRPESISTLNGSLAGNLEKLKALAQCDLFRFAARAKNYIWAMDEAGKIVIAVEELALDRPEADYTGYPRRRGYKHPSEEKKLGHPTLLNGGKARIAGELAFDDDDDGLVWVLNANSGRYCKQMPPTNAQIDAVAGVFKGLGVDVKVDYD</sequence>
<feature type="compositionally biased region" description="Basic and acidic residues" evidence="1">
    <location>
        <begin position="10"/>
        <end position="21"/>
    </location>
</feature>
<evidence type="ECO:0000313" key="2">
    <source>
        <dbReference type="EMBL" id="QCI97446.1"/>
    </source>
</evidence>
<evidence type="ECO:0000313" key="5">
    <source>
        <dbReference type="Proteomes" id="UP000826513"/>
    </source>
</evidence>
<name>A0A4D7DSW9_9HYPH</name>
<evidence type="ECO:0000256" key="1">
    <source>
        <dbReference type="SAM" id="MobiDB-lite"/>
    </source>
</evidence>
<reference evidence="2 4" key="1">
    <citation type="submission" date="2019-04" db="EMBL/GenBank/DDBJ databases">
        <title>Complete genome sequence of Agrobacterium larrymoorei CFBP5473.</title>
        <authorList>
            <person name="Haryono M."/>
            <person name="Chou L."/>
            <person name="Lin Y.-C."/>
            <person name="Lai E.-M."/>
            <person name="Kuo C.-H."/>
        </authorList>
    </citation>
    <scope>NUCLEOTIDE SEQUENCE [LARGE SCALE GENOMIC DNA]</scope>
    <source>
        <strain evidence="2 4">CFBP5473</strain>
    </source>
</reference>
<dbReference type="STRING" id="1367849.GCA_000518585_01573"/>
<dbReference type="Proteomes" id="UP000826513">
    <property type="component" value="Chromosome 1"/>
</dbReference>
<dbReference type="OrthoDB" id="8454662at2"/>
<accession>A0A4D7DSW9</accession>
<dbReference type="AlphaFoldDB" id="A0A4D7DSW9"/>
<evidence type="ECO:0000313" key="3">
    <source>
        <dbReference type="EMBL" id="QYA07118.1"/>
    </source>
</evidence>
<reference evidence="3 5" key="2">
    <citation type="submission" date="2021-03" db="EMBL/GenBank/DDBJ databases">
        <title>Rapid diversification of plasmids in a genus of pathogenic and nitrogen fixing bacteria.</title>
        <authorList>
            <person name="Weisberg A.J."/>
            <person name="Miller M."/>
            <person name="Ream W."/>
            <person name="Grunwald N.J."/>
            <person name="Chang J.H."/>
        </authorList>
    </citation>
    <scope>NUCLEOTIDE SEQUENCE [LARGE SCALE GENOMIC DNA]</scope>
    <source>
        <strain evidence="3 5">AF3.44</strain>
    </source>
</reference>
<keyword evidence="5" id="KW-1185">Reference proteome</keyword>
<dbReference type="EMBL" id="CP072167">
    <property type="protein sequence ID" value="QYA07118.1"/>
    <property type="molecule type" value="Genomic_DNA"/>
</dbReference>
<gene>
    <name evidence="2" type="ORF">CFBP5473_05620</name>
    <name evidence="3" type="ORF">J5285_14065</name>
</gene>
<feature type="region of interest" description="Disordered" evidence="1">
    <location>
        <begin position="1"/>
        <end position="21"/>
    </location>
</feature>